<comment type="caution">
    <text evidence="1">The sequence shown here is derived from an EMBL/GenBank/DDBJ whole genome shotgun (WGS) entry which is preliminary data.</text>
</comment>
<name>A0A554VAK4_9FLAO</name>
<protein>
    <submittedName>
        <fullName evidence="1">Uncharacterized protein</fullName>
    </submittedName>
</protein>
<accession>A0A554VAK4</accession>
<dbReference type="EMBL" id="VLNR01000122">
    <property type="protein sequence ID" value="TSE03209.1"/>
    <property type="molecule type" value="Genomic_DNA"/>
</dbReference>
<gene>
    <name evidence="1" type="ORF">FOF46_29830</name>
</gene>
<keyword evidence="2" id="KW-1185">Reference proteome</keyword>
<dbReference type="Proteomes" id="UP000318833">
    <property type="component" value="Unassembled WGS sequence"/>
</dbReference>
<dbReference type="RefSeq" id="WP_143919087.1">
    <property type="nucleotide sequence ID" value="NZ_CANMIK010000117.1"/>
</dbReference>
<evidence type="ECO:0000313" key="2">
    <source>
        <dbReference type="Proteomes" id="UP000318833"/>
    </source>
</evidence>
<organism evidence="1 2">
    <name type="scientific">Aquimarina algiphila</name>
    <dbReference type="NCBI Taxonomy" id="2047982"/>
    <lineage>
        <taxon>Bacteria</taxon>
        <taxon>Pseudomonadati</taxon>
        <taxon>Bacteroidota</taxon>
        <taxon>Flavobacteriia</taxon>
        <taxon>Flavobacteriales</taxon>
        <taxon>Flavobacteriaceae</taxon>
        <taxon>Aquimarina</taxon>
    </lineage>
</organism>
<reference evidence="1 2" key="1">
    <citation type="submission" date="2019-07" db="EMBL/GenBank/DDBJ databases">
        <title>The draft genome sequence of Aquimarina algiphila M91.</title>
        <authorList>
            <person name="Meng X."/>
        </authorList>
    </citation>
    <scope>NUCLEOTIDE SEQUENCE [LARGE SCALE GENOMIC DNA]</scope>
    <source>
        <strain evidence="1 2">M91</strain>
    </source>
</reference>
<dbReference type="AlphaFoldDB" id="A0A554VAK4"/>
<evidence type="ECO:0000313" key="1">
    <source>
        <dbReference type="EMBL" id="TSE03209.1"/>
    </source>
</evidence>
<proteinExistence type="predicted"/>
<dbReference type="OrthoDB" id="9814627at2"/>
<sequence length="570" mass="63283">MKKIIFNFLLISGHLIFSQSGPIDIPQIFPASPEASTLGKFGEIPVNMSIGVANQSIPIYTIQEGNFQLPITLNYNYTGLLVDEIPGATGLGWSLSAGGIITRQLRGRPDEEPNGYIGTNRIGLNKVIPYINNQLSSVDRRSFEENSALGIWDTQPDKFMISVGNIQASFYFDENKNAVIKPYKPYKIEVINGDFAQGLKVTDDNGIQYFFQSTETTKRIPPIGINDLVSTPAYGYISGWKLSKILLTDNRVITLNYTGYYHTQRIFSQSYTKSIGPSGCGNNLRNSEARYGISSKILESISFSLGTVNFVSTRPVTTELNQYLARIDKIKVNDYFSKEIFNYDLVYDNNNKTRKLLTDITINNDPSHRYQFYYKNSPSDNIAFTKQDFWGFANVNNTGKLVDINDLYGPRQPNFDRSSDGALQKIIYPTKGSTEFVYEQNTYDPGVDGDEFDDFYDPLNSACTNPNETYRAFANASYPNGDDDAEAKTFTITEVTAADISITVTKAAVGGSVIAKIAEINTTSGLACADYREVNDCDPLTPCYIATLSYGGGFLQPGQILTNSFNPLCI</sequence>